<name>A0AAW1SHQ7_9CHLO</name>
<protein>
    <submittedName>
        <fullName evidence="1">Uncharacterized protein</fullName>
    </submittedName>
</protein>
<evidence type="ECO:0000313" key="1">
    <source>
        <dbReference type="EMBL" id="KAK9845087.1"/>
    </source>
</evidence>
<reference evidence="1 2" key="1">
    <citation type="journal article" date="2024" name="Nat. Commun.">
        <title>Phylogenomics reveals the evolutionary origins of lichenization in chlorophyte algae.</title>
        <authorList>
            <person name="Puginier C."/>
            <person name="Libourel C."/>
            <person name="Otte J."/>
            <person name="Skaloud P."/>
            <person name="Haon M."/>
            <person name="Grisel S."/>
            <person name="Petersen M."/>
            <person name="Berrin J.G."/>
            <person name="Delaux P.M."/>
            <person name="Dal Grande F."/>
            <person name="Keller J."/>
        </authorList>
    </citation>
    <scope>NUCLEOTIDE SEQUENCE [LARGE SCALE GENOMIC DNA]</scope>
    <source>
        <strain evidence="1 2">SAG 2145</strain>
    </source>
</reference>
<comment type="caution">
    <text evidence="1">The sequence shown here is derived from an EMBL/GenBank/DDBJ whole genome shotgun (WGS) entry which is preliminary data.</text>
</comment>
<gene>
    <name evidence="1" type="ORF">WJX74_010451</name>
</gene>
<sequence>MVLSNPPWRAKSSSLPLTKVRLAQLSGTWQERSWPSTGRYVWAPPPHHPRPGSICYIEEGPAARRAPVTACEQEAMFLLEGDDGKPQRVGMELELDQKAAGVVRLKLPAQGKVWSALSEGCGVMQALAEEEGMEGGASALAHIYSTERGLDVVPGHLLVSQEPQRVICGFHVVQGAAADVEEDHQRQDSHHLPGLKEGIVEHADHGPHEEPRQMALDGVAGAGMGPGITGGHVHDLFDVHEFQGEELQFLSAYVDDTIQDGGGAPEPVETGHAGIDEAAGSLDARQDGALQYDMLMDLFEAQWSGPSPDSRGLGIRLADAAAAFRRWMPW</sequence>
<accession>A0AAW1SHQ7</accession>
<organism evidence="1 2">
    <name type="scientific">Apatococcus lobatus</name>
    <dbReference type="NCBI Taxonomy" id="904363"/>
    <lineage>
        <taxon>Eukaryota</taxon>
        <taxon>Viridiplantae</taxon>
        <taxon>Chlorophyta</taxon>
        <taxon>core chlorophytes</taxon>
        <taxon>Trebouxiophyceae</taxon>
        <taxon>Chlorellales</taxon>
        <taxon>Chlorellaceae</taxon>
        <taxon>Apatococcus</taxon>
    </lineage>
</organism>
<dbReference type="EMBL" id="JALJOS010000001">
    <property type="protein sequence ID" value="KAK9845087.1"/>
    <property type="molecule type" value="Genomic_DNA"/>
</dbReference>
<dbReference type="AlphaFoldDB" id="A0AAW1SHQ7"/>
<proteinExistence type="predicted"/>
<keyword evidence="2" id="KW-1185">Reference proteome</keyword>
<dbReference type="Proteomes" id="UP001438707">
    <property type="component" value="Unassembled WGS sequence"/>
</dbReference>
<evidence type="ECO:0000313" key="2">
    <source>
        <dbReference type="Proteomes" id="UP001438707"/>
    </source>
</evidence>